<organism evidence="3 4">
    <name type="scientific">Pseudofrankia inefficax (strain DSM 45817 / CECT 9037 / DDB 130130 / EuI1c)</name>
    <name type="common">Frankia inefficax</name>
    <dbReference type="NCBI Taxonomy" id="298654"/>
    <lineage>
        <taxon>Bacteria</taxon>
        <taxon>Bacillati</taxon>
        <taxon>Actinomycetota</taxon>
        <taxon>Actinomycetes</taxon>
        <taxon>Frankiales</taxon>
        <taxon>Frankiaceae</taxon>
        <taxon>Pseudofrankia</taxon>
    </lineage>
</organism>
<feature type="region of interest" description="Disordered" evidence="1">
    <location>
        <begin position="546"/>
        <end position="581"/>
    </location>
</feature>
<accession>E3IWI8</accession>
<feature type="compositionally biased region" description="Basic and acidic residues" evidence="1">
    <location>
        <begin position="316"/>
        <end position="326"/>
    </location>
</feature>
<feature type="compositionally biased region" description="Low complexity" evidence="1">
    <location>
        <begin position="11"/>
        <end position="28"/>
    </location>
</feature>
<dbReference type="InParanoid" id="E3IWI8"/>
<evidence type="ECO:0000256" key="1">
    <source>
        <dbReference type="SAM" id="MobiDB-lite"/>
    </source>
</evidence>
<feature type="compositionally biased region" description="Low complexity" evidence="1">
    <location>
        <begin position="150"/>
        <end position="168"/>
    </location>
</feature>
<dbReference type="PANTHER" id="PTHR30163">
    <property type="entry name" value="MEMBRANE-BOUND LYTIC MUREIN TRANSGLYCOSYLASE B"/>
    <property type="match status" value="1"/>
</dbReference>
<feature type="compositionally biased region" description="Basic and acidic residues" evidence="1">
    <location>
        <begin position="35"/>
        <end position="47"/>
    </location>
</feature>
<feature type="compositionally biased region" description="Basic residues" evidence="1">
    <location>
        <begin position="81"/>
        <end position="93"/>
    </location>
</feature>
<dbReference type="GO" id="GO:0009253">
    <property type="term" value="P:peptidoglycan catabolic process"/>
    <property type="evidence" value="ECO:0007669"/>
    <property type="project" value="TreeGrafter"/>
</dbReference>
<protein>
    <recommendedName>
        <fullName evidence="5">Membrane-bound lytic murein transglycosylase B-like protein</fullName>
    </recommendedName>
</protein>
<evidence type="ECO:0000256" key="2">
    <source>
        <dbReference type="SAM" id="Phobius"/>
    </source>
</evidence>
<dbReference type="AlphaFoldDB" id="E3IWI8"/>
<evidence type="ECO:0000313" key="3">
    <source>
        <dbReference type="EMBL" id="ADP80171.1"/>
    </source>
</evidence>
<dbReference type="Proteomes" id="UP000002484">
    <property type="component" value="Chromosome"/>
</dbReference>
<dbReference type="EMBL" id="CP002299">
    <property type="protein sequence ID" value="ADP80171.1"/>
    <property type="molecule type" value="Genomic_DNA"/>
</dbReference>
<feature type="region of interest" description="Disordered" evidence="1">
    <location>
        <begin position="149"/>
        <end position="194"/>
    </location>
</feature>
<dbReference type="KEGG" id="fri:FraEuI1c_2128"/>
<dbReference type="CDD" id="cd13399">
    <property type="entry name" value="Slt35-like"/>
    <property type="match status" value="1"/>
</dbReference>
<gene>
    <name evidence="3" type="ordered locus">FraEuI1c_2128</name>
</gene>
<dbReference type="GO" id="GO:0008933">
    <property type="term" value="F:peptidoglycan lytic transglycosylase activity"/>
    <property type="evidence" value="ECO:0007669"/>
    <property type="project" value="TreeGrafter"/>
</dbReference>
<proteinExistence type="predicted"/>
<dbReference type="Gene3D" id="1.10.530.10">
    <property type="match status" value="1"/>
</dbReference>
<dbReference type="HOGENOM" id="CLU_542638_0_0_11"/>
<dbReference type="PANTHER" id="PTHR30163:SF8">
    <property type="entry name" value="LYTIC MUREIN TRANSGLYCOSYLASE"/>
    <property type="match status" value="1"/>
</dbReference>
<evidence type="ECO:0000313" key="4">
    <source>
        <dbReference type="Proteomes" id="UP000002484"/>
    </source>
</evidence>
<feature type="region of interest" description="Disordered" evidence="1">
    <location>
        <begin position="308"/>
        <end position="327"/>
    </location>
</feature>
<feature type="transmembrane region" description="Helical" evidence="2">
    <location>
        <begin position="124"/>
        <end position="144"/>
    </location>
</feature>
<feature type="region of interest" description="Disordered" evidence="1">
    <location>
        <begin position="376"/>
        <end position="402"/>
    </location>
</feature>
<keyword evidence="2" id="KW-1133">Transmembrane helix</keyword>
<feature type="compositionally biased region" description="Basic residues" evidence="1">
    <location>
        <begin position="104"/>
        <end position="119"/>
    </location>
</feature>
<evidence type="ECO:0008006" key="5">
    <source>
        <dbReference type="Google" id="ProtNLM"/>
    </source>
</evidence>
<dbReference type="OrthoDB" id="9796191at2"/>
<dbReference type="InterPro" id="IPR043426">
    <property type="entry name" value="MltB-like"/>
</dbReference>
<feature type="compositionally biased region" description="Low complexity" evidence="1">
    <location>
        <begin position="183"/>
        <end position="194"/>
    </location>
</feature>
<dbReference type="CAZy" id="GH23">
    <property type="family name" value="Glycoside Hydrolase Family 23"/>
</dbReference>
<dbReference type="SUPFAM" id="SSF53955">
    <property type="entry name" value="Lysozyme-like"/>
    <property type="match status" value="1"/>
</dbReference>
<keyword evidence="2" id="KW-0812">Transmembrane</keyword>
<dbReference type="eggNOG" id="COG2951">
    <property type="taxonomic scope" value="Bacteria"/>
</dbReference>
<keyword evidence="2" id="KW-0472">Membrane</keyword>
<feature type="compositionally biased region" description="Low complexity" evidence="1">
    <location>
        <begin position="546"/>
        <end position="556"/>
    </location>
</feature>
<name>E3IWI8_PSEI1</name>
<dbReference type="InterPro" id="IPR023346">
    <property type="entry name" value="Lysozyme-like_dom_sf"/>
</dbReference>
<dbReference type="RefSeq" id="WP_013423290.1">
    <property type="nucleotide sequence ID" value="NC_014666.1"/>
</dbReference>
<sequence length="581" mass="59794">MTNVRRRSRPTSELSATTAPETTSSPEAELADAQTRGDPRPIRDHAPLTDTLVAGPDDLPSDNTPPHPAKPPPPADPAAAHNRRRKTKKKTGRHVSPNSSGKPPGRHRKPLTPSKKRTIRRAQIIGLPTLGLPAIALLLIFTVAPSGNDAAATSRTTPPTTATNYPMPSLNPSGPATGEDDQPPTGALATAAAAPANAPSDLVTLTTADRRIPAPVLAAYQQAATALAGELPGCHLRWQLLAGIGKVESGNATGRQISPNGTVSPTILGPRLTGGGGFARILDTDHGALDGDTIFDRAVGPLQFLPSTWSGAGRDGNADGRKDPNNIHDAALTASGYLCAHHRDLTNPAQLSAAIRAYNPSDAYVRAVLAWTTGYTTTPPTPITPPTAATGPTEGDAQTSEASPYPVFALTPIGTAPATSAASPTAAACNTLTITTGSLTATLTTTTLNLTGRYTTPTGTDPDGTITLHTLARNPTGQTLADTDRPLPLKPSDALPVLLTQLRLDQLTDPGHTTTITLTLTTTPPGCPTQTLTTLTITNITRPAATIPAATNTPTPTTSPTPTASPTPSPSPRPTVTPTAL</sequence>
<feature type="compositionally biased region" description="Pro residues" evidence="1">
    <location>
        <begin position="557"/>
        <end position="575"/>
    </location>
</feature>
<reference evidence="3 4" key="1">
    <citation type="submission" date="2010-10" db="EMBL/GenBank/DDBJ databases">
        <title>Complete sequence of Frankia sp. EuI1c.</title>
        <authorList>
            <consortium name="US DOE Joint Genome Institute"/>
            <person name="Lucas S."/>
            <person name="Copeland A."/>
            <person name="Lapidus A."/>
            <person name="Cheng J.-F."/>
            <person name="Bruce D."/>
            <person name="Goodwin L."/>
            <person name="Pitluck S."/>
            <person name="Chertkov O."/>
            <person name="Detter J.C."/>
            <person name="Han C."/>
            <person name="Tapia R."/>
            <person name="Land M."/>
            <person name="Hauser L."/>
            <person name="Jeffries C."/>
            <person name="Kyrpides N."/>
            <person name="Ivanova N."/>
            <person name="Mikhailova N."/>
            <person name="Beauchemin N."/>
            <person name="Sen A."/>
            <person name="Sur S.A."/>
            <person name="Gtari M."/>
            <person name="Wall L."/>
            <person name="Tisa L."/>
            <person name="Woyke T."/>
        </authorList>
    </citation>
    <scope>NUCLEOTIDE SEQUENCE [LARGE SCALE GENOMIC DNA]</scope>
    <source>
        <strain evidence="4">DSM 45817 / CECT 9037 / EuI1c</strain>
    </source>
</reference>
<feature type="region of interest" description="Disordered" evidence="1">
    <location>
        <begin position="1"/>
        <end position="119"/>
    </location>
</feature>
<keyword evidence="4" id="KW-1185">Reference proteome</keyword>
<feature type="compositionally biased region" description="Pro residues" evidence="1">
    <location>
        <begin position="63"/>
        <end position="76"/>
    </location>
</feature>